<protein>
    <submittedName>
        <fullName evidence="1">Phage endonuclease I</fullName>
    </submittedName>
</protein>
<keyword evidence="1" id="KW-0540">Nuclease</keyword>
<keyword evidence="1" id="KW-0378">Hydrolase</keyword>
<dbReference type="InterPro" id="IPR011335">
    <property type="entry name" value="Restrct_endonuc-II-like"/>
</dbReference>
<keyword evidence="1" id="KW-0255">Endonuclease</keyword>
<dbReference type="InterPro" id="IPR008029">
    <property type="entry name" value="Phage_T7_Gp3_endoDNaseI"/>
</dbReference>
<sequence>MARRRWARTTKPKTIDGTPYRSKFEVAIAADLTARGVSFDYEALKLRYVTEHTYKPDFSSGSVVIEAKGYFTSADRSKLLAVKEAHPELDLRLLFQRASNKLSKESETTYADWAEQHGFQWAEGRVPEEWLRPLPRKSRRRGTHSLLIRSRSATPNHAEAAPMLTLCALG</sequence>
<evidence type="ECO:0000313" key="2">
    <source>
        <dbReference type="Proteomes" id="UP000190092"/>
    </source>
</evidence>
<dbReference type="RefSeq" id="WP_085935653.1">
    <property type="nucleotide sequence ID" value="NZ_FUWJ01000005.1"/>
</dbReference>
<dbReference type="EMBL" id="FUWJ01000005">
    <property type="protein sequence ID" value="SKA17528.1"/>
    <property type="molecule type" value="Genomic_DNA"/>
</dbReference>
<dbReference type="GO" id="GO:0015074">
    <property type="term" value="P:DNA integration"/>
    <property type="evidence" value="ECO:0007669"/>
    <property type="project" value="InterPro"/>
</dbReference>
<accession>A0A1T4RP50</accession>
<reference evidence="2" key="1">
    <citation type="submission" date="2017-02" db="EMBL/GenBank/DDBJ databases">
        <authorList>
            <person name="Varghese N."/>
            <person name="Submissions S."/>
        </authorList>
    </citation>
    <scope>NUCLEOTIDE SEQUENCE [LARGE SCALE GENOMIC DNA]</scope>
    <source>
        <strain evidence="2">ATCC 27094</strain>
    </source>
</reference>
<dbReference type="STRING" id="225324.SAMN02745126_03983"/>
<dbReference type="CDD" id="cd22324">
    <property type="entry name" value="Endonuclease_I"/>
    <property type="match status" value="1"/>
</dbReference>
<dbReference type="AlphaFoldDB" id="A0A1T4RP50"/>
<dbReference type="OrthoDB" id="1634609at2"/>
<dbReference type="GO" id="GO:0008833">
    <property type="term" value="F:deoxyribonuclease IV (phage-T4-induced) activity"/>
    <property type="evidence" value="ECO:0007669"/>
    <property type="project" value="InterPro"/>
</dbReference>
<dbReference type="GO" id="GO:0016032">
    <property type="term" value="P:viral process"/>
    <property type="evidence" value="ECO:0007669"/>
    <property type="project" value="InterPro"/>
</dbReference>
<gene>
    <name evidence="1" type="ORF">SAMN02745126_03983</name>
</gene>
<dbReference type="Pfam" id="PF05367">
    <property type="entry name" value="Phage_endo_I"/>
    <property type="match status" value="1"/>
</dbReference>
<organism evidence="1 2">
    <name type="scientific">Enhydrobacter aerosaccus</name>
    <dbReference type="NCBI Taxonomy" id="225324"/>
    <lineage>
        <taxon>Bacteria</taxon>
        <taxon>Pseudomonadati</taxon>
        <taxon>Pseudomonadota</taxon>
        <taxon>Alphaproteobacteria</taxon>
        <taxon>Hyphomicrobiales</taxon>
        <taxon>Enhydrobacter</taxon>
    </lineage>
</organism>
<dbReference type="SUPFAM" id="SSF52980">
    <property type="entry name" value="Restriction endonuclease-like"/>
    <property type="match status" value="1"/>
</dbReference>
<keyword evidence="2" id="KW-1185">Reference proteome</keyword>
<dbReference type="Gene3D" id="3.40.91.30">
    <property type="match status" value="1"/>
</dbReference>
<name>A0A1T4RP50_9HYPH</name>
<proteinExistence type="predicted"/>
<dbReference type="Proteomes" id="UP000190092">
    <property type="component" value="Unassembled WGS sequence"/>
</dbReference>
<evidence type="ECO:0000313" key="1">
    <source>
        <dbReference type="EMBL" id="SKA17528.1"/>
    </source>
</evidence>